<evidence type="ECO:0000256" key="5">
    <source>
        <dbReference type="ARBA" id="ARBA00023015"/>
    </source>
</evidence>
<keyword evidence="3 9" id="KW-0863">Zinc-finger</keyword>
<proteinExistence type="predicted"/>
<dbReference type="EMBL" id="JAMQYH010000001">
    <property type="protein sequence ID" value="KAJ1703361.1"/>
    <property type="molecule type" value="Genomic_DNA"/>
</dbReference>
<name>A0A9Q0HYQ1_9POAL</name>
<evidence type="ECO:0000256" key="7">
    <source>
        <dbReference type="ARBA" id="ARBA00023163"/>
    </source>
</evidence>
<comment type="subcellular location">
    <subcellularLocation>
        <location evidence="1">Nucleus</location>
    </subcellularLocation>
</comment>
<feature type="compositionally biased region" description="Basic and acidic residues" evidence="10">
    <location>
        <begin position="65"/>
        <end position="79"/>
    </location>
</feature>
<keyword evidence="13" id="KW-1185">Reference proteome</keyword>
<accession>A0A9Q0HYQ1</accession>
<evidence type="ECO:0000256" key="2">
    <source>
        <dbReference type="ARBA" id="ARBA00022723"/>
    </source>
</evidence>
<keyword evidence="4" id="KW-0862">Zinc</keyword>
<sequence>MEWISKPVALWDWDNPPPSPAILSSAGEDASDEPPTSVETNTNGSTVVDSQPPQPQLGLGLGKRTYFEGDKKGEKKAKEGTGTGGGAGAGTGGGHVQSTRCQVEGCGMDLSSAKDYHRKHRVCENHSKCPRVIVAGQERRFCQQCSRFHALTEFDQKKRSCRRRLSDHNARRRKPQPDTFSFGSTRVPSPFYDERRQISFMWNKAPFGLMRPVTSSSWEGLSDLKFSNGKDLWIKPAKGNGGLVDGQILHLGSQNGNHNTNLNPSLSNPFPTLGHDVDGLLSVKGTTVQVLNQGPEATGTAASNLDGAPDLRRALSLLSSPTATTASPTWASSPDTVGPTSSLLQFSDPHTPSSQTVTLTASSLPNNSSFWFDTQPVLPFSVHNGGAATGGVQFQEFQLLKPAAPYETTAFFDSSQIH</sequence>
<dbReference type="PANTHER" id="PTHR31251:SF74">
    <property type="entry name" value="SQUAMOSA PROMOTER-BINDING-LIKE PROTEIN 2"/>
    <property type="match status" value="1"/>
</dbReference>
<dbReference type="GO" id="GO:0008270">
    <property type="term" value="F:zinc ion binding"/>
    <property type="evidence" value="ECO:0007669"/>
    <property type="project" value="UniProtKB-KW"/>
</dbReference>
<dbReference type="Pfam" id="PF03110">
    <property type="entry name" value="SBP"/>
    <property type="match status" value="1"/>
</dbReference>
<evidence type="ECO:0000256" key="10">
    <source>
        <dbReference type="SAM" id="MobiDB-lite"/>
    </source>
</evidence>
<feature type="domain" description="SBP-type" evidence="11">
    <location>
        <begin position="98"/>
        <end position="175"/>
    </location>
</feature>
<evidence type="ECO:0000256" key="1">
    <source>
        <dbReference type="ARBA" id="ARBA00004123"/>
    </source>
</evidence>
<evidence type="ECO:0000256" key="3">
    <source>
        <dbReference type="ARBA" id="ARBA00022771"/>
    </source>
</evidence>
<evidence type="ECO:0000259" key="11">
    <source>
        <dbReference type="PROSITE" id="PS51141"/>
    </source>
</evidence>
<comment type="caution">
    <text evidence="12">The sequence shown here is derived from an EMBL/GenBank/DDBJ whole genome shotgun (WGS) entry which is preliminary data.</text>
</comment>
<feature type="compositionally biased region" description="Gly residues" evidence="10">
    <location>
        <begin position="81"/>
        <end position="95"/>
    </location>
</feature>
<dbReference type="GO" id="GO:0003677">
    <property type="term" value="F:DNA binding"/>
    <property type="evidence" value="ECO:0007669"/>
    <property type="project" value="UniProtKB-KW"/>
</dbReference>
<keyword evidence="8" id="KW-0539">Nucleus</keyword>
<dbReference type="SUPFAM" id="SSF103612">
    <property type="entry name" value="SBT domain"/>
    <property type="match status" value="1"/>
</dbReference>
<evidence type="ECO:0000256" key="4">
    <source>
        <dbReference type="ARBA" id="ARBA00022833"/>
    </source>
</evidence>
<protein>
    <recommendedName>
        <fullName evidence="11">SBP-type domain-containing protein</fullName>
    </recommendedName>
</protein>
<dbReference type="GO" id="GO:0005634">
    <property type="term" value="C:nucleus"/>
    <property type="evidence" value="ECO:0007669"/>
    <property type="project" value="UniProtKB-SubCell"/>
</dbReference>
<dbReference type="OrthoDB" id="514967at2759"/>
<reference evidence="12" key="1">
    <citation type="journal article" date="2022" name="Cell">
        <title>Repeat-based holocentromeres influence genome architecture and karyotype evolution.</title>
        <authorList>
            <person name="Hofstatter P.G."/>
            <person name="Thangavel G."/>
            <person name="Lux T."/>
            <person name="Neumann P."/>
            <person name="Vondrak T."/>
            <person name="Novak P."/>
            <person name="Zhang M."/>
            <person name="Costa L."/>
            <person name="Castellani M."/>
            <person name="Scott A."/>
            <person name="Toegelov H."/>
            <person name="Fuchs J."/>
            <person name="Mata-Sucre Y."/>
            <person name="Dias Y."/>
            <person name="Vanzela A.L.L."/>
            <person name="Huettel B."/>
            <person name="Almeida C.C.S."/>
            <person name="Simkova H."/>
            <person name="Souza G."/>
            <person name="Pedrosa-Harand A."/>
            <person name="Macas J."/>
            <person name="Mayer K.F.X."/>
            <person name="Houben A."/>
            <person name="Marques A."/>
        </authorList>
    </citation>
    <scope>NUCLEOTIDE SEQUENCE</scope>
    <source>
        <strain evidence="12">RhyBre1mFocal</strain>
    </source>
</reference>
<dbReference type="PROSITE" id="PS51141">
    <property type="entry name" value="ZF_SBP"/>
    <property type="match status" value="1"/>
</dbReference>
<keyword evidence="5" id="KW-0805">Transcription regulation</keyword>
<keyword evidence="2" id="KW-0479">Metal-binding</keyword>
<keyword evidence="6" id="KW-0238">DNA-binding</keyword>
<evidence type="ECO:0000313" key="12">
    <source>
        <dbReference type="EMBL" id="KAJ1703361.1"/>
    </source>
</evidence>
<dbReference type="InterPro" id="IPR004333">
    <property type="entry name" value="SBP_dom"/>
</dbReference>
<dbReference type="FunFam" id="4.10.1100.10:FF:000001">
    <property type="entry name" value="Squamosa promoter-binding-like protein 14"/>
    <property type="match status" value="1"/>
</dbReference>
<evidence type="ECO:0000256" key="8">
    <source>
        <dbReference type="ARBA" id="ARBA00023242"/>
    </source>
</evidence>
<feature type="region of interest" description="Disordered" evidence="10">
    <location>
        <begin position="1"/>
        <end position="96"/>
    </location>
</feature>
<dbReference type="InterPro" id="IPR036893">
    <property type="entry name" value="SBP_sf"/>
</dbReference>
<dbReference type="PANTHER" id="PTHR31251">
    <property type="entry name" value="SQUAMOSA PROMOTER-BINDING-LIKE PROTEIN 4"/>
    <property type="match status" value="1"/>
</dbReference>
<dbReference type="Gene3D" id="4.10.1100.10">
    <property type="entry name" value="Transcription factor, SBP-box domain"/>
    <property type="match status" value="1"/>
</dbReference>
<evidence type="ECO:0000256" key="9">
    <source>
        <dbReference type="PROSITE-ProRule" id="PRU00470"/>
    </source>
</evidence>
<feature type="region of interest" description="Disordered" evidence="10">
    <location>
        <begin position="165"/>
        <end position="185"/>
    </location>
</feature>
<dbReference type="InterPro" id="IPR044817">
    <property type="entry name" value="SBP-like"/>
</dbReference>
<keyword evidence="7" id="KW-0804">Transcription</keyword>
<evidence type="ECO:0000313" key="13">
    <source>
        <dbReference type="Proteomes" id="UP001151287"/>
    </source>
</evidence>
<dbReference type="Proteomes" id="UP001151287">
    <property type="component" value="Unassembled WGS sequence"/>
</dbReference>
<gene>
    <name evidence="12" type="ORF">LUZ63_003140</name>
</gene>
<evidence type="ECO:0000256" key="6">
    <source>
        <dbReference type="ARBA" id="ARBA00023125"/>
    </source>
</evidence>
<feature type="compositionally biased region" description="Polar residues" evidence="10">
    <location>
        <begin position="37"/>
        <end position="49"/>
    </location>
</feature>
<organism evidence="12 13">
    <name type="scientific">Rhynchospora breviuscula</name>
    <dbReference type="NCBI Taxonomy" id="2022672"/>
    <lineage>
        <taxon>Eukaryota</taxon>
        <taxon>Viridiplantae</taxon>
        <taxon>Streptophyta</taxon>
        <taxon>Embryophyta</taxon>
        <taxon>Tracheophyta</taxon>
        <taxon>Spermatophyta</taxon>
        <taxon>Magnoliopsida</taxon>
        <taxon>Liliopsida</taxon>
        <taxon>Poales</taxon>
        <taxon>Cyperaceae</taxon>
        <taxon>Cyperoideae</taxon>
        <taxon>Rhynchosporeae</taxon>
        <taxon>Rhynchospora</taxon>
    </lineage>
</organism>
<dbReference type="AlphaFoldDB" id="A0A9Q0HYQ1"/>